<evidence type="ECO:0000313" key="3">
    <source>
        <dbReference type="EMBL" id="TCU15825.1"/>
    </source>
</evidence>
<dbReference type="SUPFAM" id="SSF51971">
    <property type="entry name" value="Nucleotide-binding domain"/>
    <property type="match status" value="1"/>
</dbReference>
<accession>A0A4V2V981</accession>
<organism evidence="3 4">
    <name type="scientific">Rhizobium sullae</name>
    <name type="common">Rhizobium hedysari</name>
    <dbReference type="NCBI Taxonomy" id="50338"/>
    <lineage>
        <taxon>Bacteria</taxon>
        <taxon>Pseudomonadati</taxon>
        <taxon>Pseudomonadota</taxon>
        <taxon>Alphaproteobacteria</taxon>
        <taxon>Hyphomicrobiales</taxon>
        <taxon>Rhizobiaceae</taxon>
        <taxon>Rhizobium/Agrobacterium group</taxon>
        <taxon>Rhizobium</taxon>
    </lineage>
</organism>
<dbReference type="Proteomes" id="UP000294576">
    <property type="component" value="Unassembled WGS sequence"/>
</dbReference>
<sequence length="58" mass="5917">MAAKQHVIVVGAGIIGASIAWHLAKADAAVTVIAQETGGVATPNSFAWINASWGNPEF</sequence>
<comment type="caution">
    <text evidence="3">The sequence shown here is derived from an EMBL/GenBank/DDBJ whole genome shotgun (WGS) entry which is preliminary data.</text>
</comment>
<dbReference type="EMBL" id="SMBH01000006">
    <property type="protein sequence ID" value="TCU15825.1"/>
    <property type="molecule type" value="Genomic_DNA"/>
</dbReference>
<dbReference type="Pfam" id="PF01266">
    <property type="entry name" value="DAO"/>
    <property type="match status" value="1"/>
</dbReference>
<gene>
    <name evidence="3" type="ORF">EV132_106167</name>
</gene>
<dbReference type="InterPro" id="IPR006076">
    <property type="entry name" value="FAD-dep_OxRdtase"/>
</dbReference>
<keyword evidence="1" id="KW-0560">Oxidoreductase</keyword>
<feature type="domain" description="FAD dependent oxidoreductase" evidence="2">
    <location>
        <begin position="6"/>
        <end position="54"/>
    </location>
</feature>
<evidence type="ECO:0000259" key="2">
    <source>
        <dbReference type="Pfam" id="PF01266"/>
    </source>
</evidence>
<proteinExistence type="predicted"/>
<protein>
    <submittedName>
        <fullName evidence="3">FAD dependent oxidoreductase</fullName>
    </submittedName>
</protein>
<dbReference type="InterPro" id="IPR036188">
    <property type="entry name" value="FAD/NAD-bd_sf"/>
</dbReference>
<evidence type="ECO:0000313" key="4">
    <source>
        <dbReference type="Proteomes" id="UP000294576"/>
    </source>
</evidence>
<evidence type="ECO:0000256" key="1">
    <source>
        <dbReference type="ARBA" id="ARBA00023002"/>
    </source>
</evidence>
<dbReference type="GO" id="GO:0016491">
    <property type="term" value="F:oxidoreductase activity"/>
    <property type="evidence" value="ECO:0007669"/>
    <property type="project" value="UniProtKB-KW"/>
</dbReference>
<dbReference type="AlphaFoldDB" id="A0A4V2V981"/>
<name>A0A4V2V981_RHISU</name>
<reference evidence="3 4" key="1">
    <citation type="submission" date="2019-03" db="EMBL/GenBank/DDBJ databases">
        <title>Genomic Encyclopedia of Type Strains, Phase IV (KMG-V): Genome sequencing to study the core and pangenomes of soil and plant-associated prokaryotes.</title>
        <authorList>
            <person name="Whitman W."/>
        </authorList>
    </citation>
    <scope>NUCLEOTIDE SEQUENCE [LARGE SCALE GENOMIC DNA]</scope>
    <source>
        <strain evidence="3 4">Hc14</strain>
    </source>
</reference>
<dbReference type="Gene3D" id="3.50.50.60">
    <property type="entry name" value="FAD/NAD(P)-binding domain"/>
    <property type="match status" value="1"/>
</dbReference>